<dbReference type="Proteomes" id="UP000830395">
    <property type="component" value="Chromosome 4"/>
</dbReference>
<proteinExistence type="predicted"/>
<reference evidence="1" key="1">
    <citation type="submission" date="2020-02" db="EMBL/GenBank/DDBJ databases">
        <title>Genome sequencing of the panga catfish, Pangasius djambal.</title>
        <authorList>
            <person name="Wen M."/>
            <person name="Zahm M."/>
            <person name="Roques C."/>
            <person name="Cabau C."/>
            <person name="Klopp C."/>
            <person name="Donnadieu C."/>
            <person name="Jouanno E."/>
            <person name="Avarre J.-C."/>
            <person name="Campet M."/>
            <person name="Ha T."/>
            <person name="Dugue R."/>
            <person name="Lampietro C."/>
            <person name="Louis A."/>
            <person name="Herpin A."/>
            <person name="Echchiki A."/>
            <person name="Berthelot C."/>
            <person name="Parey E."/>
            <person name="Roest-Crollius H."/>
            <person name="Braasch I."/>
            <person name="Postlethwait J.H."/>
            <person name="Bobe J."/>
            <person name="Montfort J."/>
            <person name="Bouchez O."/>
            <person name="Begum T."/>
            <person name="Schartl M."/>
            <person name="Gustiano R."/>
            <person name="Guiguen Y."/>
        </authorList>
    </citation>
    <scope>NUCLEOTIDE SEQUENCE</scope>
    <source>
        <strain evidence="1">Pdj_M5554</strain>
    </source>
</reference>
<sequence length="89" mass="9821">MLLFFAFIAVKNIAGAVGSSITPDQPVISSSEGSSTTLTCTYDQSADYLYWYRQNPQSGPEFLLMIIISTGDVSKAEKLDPRLSIRLRK</sequence>
<name>A0ACC5Y8X5_9TELE</name>
<evidence type="ECO:0000313" key="2">
    <source>
        <dbReference type="Proteomes" id="UP000830395"/>
    </source>
</evidence>
<protein>
    <submittedName>
        <fullName evidence="1">Uncharacterized protein</fullName>
    </submittedName>
</protein>
<comment type="caution">
    <text evidence="1">The sequence shown here is derived from an EMBL/GenBank/DDBJ whole genome shotgun (WGS) entry which is preliminary data.</text>
</comment>
<accession>A0ACC5Y8X5</accession>
<dbReference type="EMBL" id="CM040978">
    <property type="protein sequence ID" value="MCJ8732090.1"/>
    <property type="molecule type" value="Genomic_DNA"/>
</dbReference>
<gene>
    <name evidence="1" type="ORF">PDJAM_G00206940</name>
</gene>
<keyword evidence="2" id="KW-1185">Reference proteome</keyword>
<feature type="non-terminal residue" evidence="1">
    <location>
        <position position="89"/>
    </location>
</feature>
<evidence type="ECO:0000313" key="1">
    <source>
        <dbReference type="EMBL" id="MCJ8732090.1"/>
    </source>
</evidence>
<organism evidence="1 2">
    <name type="scientific">Pangasius djambal</name>
    <dbReference type="NCBI Taxonomy" id="1691987"/>
    <lineage>
        <taxon>Eukaryota</taxon>
        <taxon>Metazoa</taxon>
        <taxon>Chordata</taxon>
        <taxon>Craniata</taxon>
        <taxon>Vertebrata</taxon>
        <taxon>Euteleostomi</taxon>
        <taxon>Actinopterygii</taxon>
        <taxon>Neopterygii</taxon>
        <taxon>Teleostei</taxon>
        <taxon>Ostariophysi</taxon>
        <taxon>Siluriformes</taxon>
        <taxon>Pangasiidae</taxon>
        <taxon>Pangasius</taxon>
    </lineage>
</organism>